<proteinExistence type="evidence at transcript level"/>
<feature type="region of interest" description="Disordered" evidence="2">
    <location>
        <begin position="399"/>
        <end position="439"/>
    </location>
</feature>
<dbReference type="Gene3D" id="2.30.29.30">
    <property type="entry name" value="Pleckstrin-homology domain (PH domain)/Phosphotyrosine-binding domain (PTB)"/>
    <property type="match status" value="1"/>
</dbReference>
<evidence type="ECO:0000256" key="2">
    <source>
        <dbReference type="SAM" id="MobiDB-lite"/>
    </source>
</evidence>
<dbReference type="AlphaFoldDB" id="T2MAZ6"/>
<reference evidence="5" key="1">
    <citation type="journal article" date="2013" name="Genome Biol. Evol.">
        <title>Punctuated emergences of genetic and phenotypic innovations in eumetazoan, bilaterian, euteleostome, and hominidae ancestors.</title>
        <authorList>
            <person name="Wenger Y."/>
            <person name="Galliot B."/>
        </authorList>
    </citation>
    <scope>NUCLEOTIDE SEQUENCE</scope>
    <source>
        <tissue evidence="5">Whole animals</tissue>
    </source>
</reference>
<dbReference type="Pfam" id="PF02893">
    <property type="entry name" value="GRAM"/>
    <property type="match status" value="1"/>
</dbReference>
<feature type="transmembrane region" description="Helical" evidence="3">
    <location>
        <begin position="227"/>
        <end position="255"/>
    </location>
</feature>
<dbReference type="InterPro" id="IPR011993">
    <property type="entry name" value="PH-like_dom_sf"/>
</dbReference>
<keyword evidence="1" id="KW-0175">Coiled coil</keyword>
<evidence type="ECO:0000256" key="3">
    <source>
        <dbReference type="SAM" id="Phobius"/>
    </source>
</evidence>
<name>T2MAZ6_HYDVU</name>
<gene>
    <name evidence="5" type="primary">GRAMD4</name>
</gene>
<accession>T2MAZ6</accession>
<dbReference type="GO" id="GO:0098588">
    <property type="term" value="C:bounding membrane of organelle"/>
    <property type="evidence" value="ECO:0007669"/>
    <property type="project" value="UniProtKB-ARBA"/>
</dbReference>
<keyword evidence="3" id="KW-1133">Transmembrane helix</keyword>
<dbReference type="InterPro" id="IPR004182">
    <property type="entry name" value="GRAM"/>
</dbReference>
<dbReference type="OrthoDB" id="1708389at2759"/>
<protein>
    <submittedName>
        <fullName evidence="5">GRAM domain-containing protein 4</fullName>
    </submittedName>
</protein>
<dbReference type="PANTHER" id="PTHR37402">
    <property type="entry name" value="GRAM DOMAIN-CONTAINING PROTEIN 4"/>
    <property type="match status" value="1"/>
</dbReference>
<dbReference type="EMBL" id="HAAD01003246">
    <property type="protein sequence ID" value="CDG69478.1"/>
    <property type="molecule type" value="mRNA"/>
</dbReference>
<feature type="compositionally biased region" description="Polar residues" evidence="2">
    <location>
        <begin position="406"/>
        <end position="434"/>
    </location>
</feature>
<dbReference type="SUPFAM" id="SSF50729">
    <property type="entry name" value="PH domain-like"/>
    <property type="match status" value="1"/>
</dbReference>
<feature type="domain" description="GRAM" evidence="4">
    <location>
        <begin position="449"/>
        <end position="524"/>
    </location>
</feature>
<dbReference type="InterPro" id="IPR037847">
    <property type="entry name" value="GRAMDC4"/>
</dbReference>
<dbReference type="GO" id="GO:0005737">
    <property type="term" value="C:cytoplasm"/>
    <property type="evidence" value="ECO:0007669"/>
    <property type="project" value="UniProtKB-ARBA"/>
</dbReference>
<evidence type="ECO:0000256" key="1">
    <source>
        <dbReference type="SAM" id="Coils"/>
    </source>
</evidence>
<keyword evidence="3" id="KW-0812">Transmembrane</keyword>
<evidence type="ECO:0000259" key="4">
    <source>
        <dbReference type="SMART" id="SM00568"/>
    </source>
</evidence>
<feature type="coiled-coil region" evidence="1">
    <location>
        <begin position="44"/>
        <end position="104"/>
    </location>
</feature>
<dbReference type="GO" id="GO:0006915">
    <property type="term" value="P:apoptotic process"/>
    <property type="evidence" value="ECO:0007669"/>
    <property type="project" value="InterPro"/>
</dbReference>
<dbReference type="SMART" id="SM00568">
    <property type="entry name" value="GRAM"/>
    <property type="match status" value="1"/>
</dbReference>
<evidence type="ECO:0000313" key="5">
    <source>
        <dbReference type="EMBL" id="CDG69478.1"/>
    </source>
</evidence>
<dbReference type="InterPro" id="IPR010482">
    <property type="entry name" value="TECPR1-like_DysF"/>
</dbReference>
<dbReference type="Pfam" id="PF06398">
    <property type="entry name" value="Pex24p"/>
    <property type="match status" value="1"/>
</dbReference>
<keyword evidence="3" id="KW-0472">Membrane</keyword>
<feature type="non-terminal residue" evidence="5">
    <location>
        <position position="1"/>
    </location>
</feature>
<dbReference type="PANTHER" id="PTHR37402:SF1">
    <property type="entry name" value="GRAM DOMAIN-CONTAINING PROTEIN 4"/>
    <property type="match status" value="1"/>
</dbReference>
<feature type="transmembrane region" description="Helical" evidence="3">
    <location>
        <begin position="332"/>
        <end position="349"/>
    </location>
</feature>
<sequence length="575" mass="67085">ILMMDSLDDGITLSMLMKRNSEKTSEQKKNESLKASSLSWVKEKEVYELQLNQLQEQLVASMLQNQNYENEIKKLKVETDFETIEDLKRQLKEEKDKHKKDEEFKNTLLEKNKDELNTSKAGDFCEISTEHVIVHRESSVNHSDSESDRKTRFAKRLFDLKISIWNFIHERLSDFVNDEDLAVPEEEEEQLSVRRLKENMSRFSAAISPIKRFYGVCSDLFAWRNPWFTLTIFLVYFYALWVEMIIPLLVLLILIQLTLNFLHTRGFHILSDNKRKNSDSEEVKEDQASLSERYQLVLQIAKKVQNTLGSFADSLEKIESLFLWEQMEATKTIYYSLWVIFVASCILPTNTFLLFLGMFFGVKMFLITPIYVRFPKVQNRYDDLNRMWKKLPTHHEKEKIAENVDKSSQNLSETNPATPVSGTIVNNTNRPLSRSNEKLEDSSSSWENIVFSDRFQLPSLEVPLHDWIDGRRCTLMDKDSPLSSMKHGRLYLTPNYICFERNQFHTKKNISIKLSDIVAVKKTKPISFIPGPGMAIELEVTNISKPYVFAAMMGRDEAFDSIMRAARLLKLPWSL</sequence>
<dbReference type="GO" id="GO:0034164">
    <property type="term" value="P:negative regulation of toll-like receptor 9 signaling pathway"/>
    <property type="evidence" value="ECO:0007669"/>
    <property type="project" value="TreeGrafter"/>
</dbReference>
<organism evidence="5">
    <name type="scientific">Hydra vulgaris</name>
    <name type="common">Hydra</name>
    <name type="synonym">Hydra attenuata</name>
    <dbReference type="NCBI Taxonomy" id="6087"/>
    <lineage>
        <taxon>Eukaryota</taxon>
        <taxon>Metazoa</taxon>
        <taxon>Cnidaria</taxon>
        <taxon>Hydrozoa</taxon>
        <taxon>Hydroidolina</taxon>
        <taxon>Anthoathecata</taxon>
        <taxon>Aplanulata</taxon>
        <taxon>Hydridae</taxon>
        <taxon>Hydra</taxon>
    </lineage>
</organism>